<gene>
    <name evidence="3" type="ORF">EYW49_20270</name>
</gene>
<evidence type="ECO:0000313" key="3">
    <source>
        <dbReference type="EMBL" id="TBW33514.1"/>
    </source>
</evidence>
<comment type="similarity">
    <text evidence="1">Belongs to the universal stress protein A family.</text>
</comment>
<dbReference type="PANTHER" id="PTHR46268:SF6">
    <property type="entry name" value="UNIVERSAL STRESS PROTEIN UP12"/>
    <property type="match status" value="1"/>
</dbReference>
<dbReference type="PANTHER" id="PTHR46268">
    <property type="entry name" value="STRESS RESPONSE PROTEIN NHAX"/>
    <property type="match status" value="1"/>
</dbReference>
<dbReference type="PRINTS" id="PR01438">
    <property type="entry name" value="UNVRSLSTRESS"/>
</dbReference>
<accession>A0A4Q9VF79</accession>
<proteinExistence type="inferred from homology"/>
<evidence type="ECO:0000256" key="1">
    <source>
        <dbReference type="ARBA" id="ARBA00008791"/>
    </source>
</evidence>
<sequence>MFKKIIVPVDPNEVEFAESALAAAAELARPSGAEIRLVAVMPTLNGYVAELLPADYSVALGRETDARIHAVAAKAGLAPTGYTLSLRTGSVYHEVIDEAVETGADVIVVTSHRPAMKTYLLGSNAAKIVRHAPCSVLVMRDPAPPAA</sequence>
<dbReference type="Proteomes" id="UP000292781">
    <property type="component" value="Unassembled WGS sequence"/>
</dbReference>
<dbReference type="Gene3D" id="3.40.50.620">
    <property type="entry name" value="HUPs"/>
    <property type="match status" value="1"/>
</dbReference>
<dbReference type="OrthoDB" id="5564966at2"/>
<dbReference type="InterPro" id="IPR014729">
    <property type="entry name" value="Rossmann-like_a/b/a_fold"/>
</dbReference>
<protein>
    <submittedName>
        <fullName evidence="3">Universal stress protein</fullName>
    </submittedName>
</protein>
<dbReference type="SUPFAM" id="SSF52402">
    <property type="entry name" value="Adenine nucleotide alpha hydrolases-like"/>
    <property type="match status" value="1"/>
</dbReference>
<keyword evidence="4" id="KW-1185">Reference proteome</keyword>
<dbReference type="Pfam" id="PF00582">
    <property type="entry name" value="Usp"/>
    <property type="match status" value="1"/>
</dbReference>
<dbReference type="InterPro" id="IPR006015">
    <property type="entry name" value="Universal_stress_UspA"/>
</dbReference>
<organism evidence="3 4">
    <name type="scientific">Siculibacillus lacustris</name>
    <dbReference type="NCBI Taxonomy" id="1549641"/>
    <lineage>
        <taxon>Bacteria</taxon>
        <taxon>Pseudomonadati</taxon>
        <taxon>Pseudomonadota</taxon>
        <taxon>Alphaproteobacteria</taxon>
        <taxon>Hyphomicrobiales</taxon>
        <taxon>Ancalomicrobiaceae</taxon>
        <taxon>Siculibacillus</taxon>
    </lineage>
</organism>
<dbReference type="InterPro" id="IPR006016">
    <property type="entry name" value="UspA"/>
</dbReference>
<evidence type="ECO:0000313" key="4">
    <source>
        <dbReference type="Proteomes" id="UP000292781"/>
    </source>
</evidence>
<dbReference type="AlphaFoldDB" id="A0A4Q9VF79"/>
<dbReference type="CDD" id="cd00293">
    <property type="entry name" value="USP-like"/>
    <property type="match status" value="1"/>
</dbReference>
<reference evidence="3 4" key="1">
    <citation type="submission" date="2019-02" db="EMBL/GenBank/DDBJ databases">
        <title>Siculibacillus lacustris gen. nov., sp. nov., a new rosette-forming bacterium isolated from a freshwater crater lake (Lake St. Ana, Romania).</title>
        <authorList>
            <person name="Felfoldi T."/>
            <person name="Marton Z."/>
            <person name="Szabo A."/>
            <person name="Mentes A."/>
            <person name="Boka K."/>
            <person name="Marialigeti K."/>
            <person name="Mathe I."/>
            <person name="Koncz M."/>
            <person name="Schumann P."/>
            <person name="Toth E."/>
        </authorList>
    </citation>
    <scope>NUCLEOTIDE SEQUENCE [LARGE SCALE GENOMIC DNA]</scope>
    <source>
        <strain evidence="3 4">SA-279</strain>
    </source>
</reference>
<comment type="caution">
    <text evidence="3">The sequence shown here is derived from an EMBL/GenBank/DDBJ whole genome shotgun (WGS) entry which is preliminary data.</text>
</comment>
<name>A0A4Q9VF79_9HYPH</name>
<evidence type="ECO:0000259" key="2">
    <source>
        <dbReference type="Pfam" id="PF00582"/>
    </source>
</evidence>
<dbReference type="RefSeq" id="WP_131311453.1">
    <property type="nucleotide sequence ID" value="NZ_SJFN01000043.1"/>
</dbReference>
<feature type="domain" description="UspA" evidence="2">
    <location>
        <begin position="1"/>
        <end position="140"/>
    </location>
</feature>
<dbReference type="EMBL" id="SJFN01000043">
    <property type="protein sequence ID" value="TBW33514.1"/>
    <property type="molecule type" value="Genomic_DNA"/>
</dbReference>